<keyword evidence="7" id="KW-0460">Magnesium</keyword>
<dbReference type="InterPro" id="IPR018480">
    <property type="entry name" value="PNAcMuramoyl-5peptid_Trfase_CS"/>
</dbReference>
<keyword evidence="7" id="KW-0479">Metal-binding</keyword>
<evidence type="ECO:0000256" key="4">
    <source>
        <dbReference type="ARBA" id="ARBA00022692"/>
    </source>
</evidence>
<dbReference type="STRING" id="766136.BHF68_14510"/>
<dbReference type="Pfam" id="PF00953">
    <property type="entry name" value="Glycos_transf_4"/>
    <property type="match status" value="1"/>
</dbReference>
<dbReference type="PANTHER" id="PTHR22926:SF3">
    <property type="entry name" value="UNDECAPRENYL-PHOSPHATE ALPHA-N-ACETYLGLUCOSAMINYL 1-PHOSPHATE TRANSFERASE"/>
    <property type="match status" value="1"/>
</dbReference>
<comment type="caution">
    <text evidence="9">The sequence shown here is derived from an EMBL/GenBank/DDBJ whole genome shotgun (WGS) entry which is preliminary data.</text>
</comment>
<keyword evidence="3 9" id="KW-0808">Transferase</keyword>
<feature type="transmembrane region" description="Helical" evidence="8">
    <location>
        <begin position="80"/>
        <end position="97"/>
    </location>
</feature>
<gene>
    <name evidence="9" type="ORF">BHF68_14510</name>
</gene>
<dbReference type="GO" id="GO:0071555">
    <property type="term" value="P:cell wall organization"/>
    <property type="evidence" value="ECO:0007669"/>
    <property type="project" value="TreeGrafter"/>
</dbReference>
<accession>A0A1E5G3M1</accession>
<evidence type="ECO:0000256" key="2">
    <source>
        <dbReference type="ARBA" id="ARBA00022475"/>
    </source>
</evidence>
<keyword evidence="5 8" id="KW-1133">Transmembrane helix</keyword>
<feature type="binding site" evidence="7">
    <location>
        <position position="159"/>
    </location>
    <ligand>
        <name>Mg(2+)</name>
        <dbReference type="ChEBI" id="CHEBI:18420"/>
    </ligand>
</feature>
<evidence type="ECO:0000256" key="1">
    <source>
        <dbReference type="ARBA" id="ARBA00004651"/>
    </source>
</evidence>
<keyword evidence="2" id="KW-1003">Cell membrane</keyword>
<feature type="transmembrane region" description="Helical" evidence="8">
    <location>
        <begin position="6"/>
        <end position="26"/>
    </location>
</feature>
<dbReference type="GO" id="GO:0016780">
    <property type="term" value="F:phosphotransferase activity, for other substituted phosphate groups"/>
    <property type="evidence" value="ECO:0007669"/>
    <property type="project" value="InterPro"/>
</dbReference>
<dbReference type="OrthoDB" id="9783652at2"/>
<dbReference type="InterPro" id="IPR000715">
    <property type="entry name" value="Glycosyl_transferase_4"/>
</dbReference>
<feature type="transmembrane region" description="Helical" evidence="8">
    <location>
        <begin position="295"/>
        <end position="313"/>
    </location>
</feature>
<keyword evidence="4 8" id="KW-0812">Transmembrane</keyword>
<feature type="transmembrane region" description="Helical" evidence="8">
    <location>
        <begin position="141"/>
        <end position="160"/>
    </location>
</feature>
<feature type="binding site" evidence="7">
    <location>
        <position position="219"/>
    </location>
    <ligand>
        <name>Mg(2+)</name>
        <dbReference type="ChEBI" id="CHEBI:18420"/>
    </ligand>
</feature>
<feature type="transmembrane region" description="Helical" evidence="8">
    <location>
        <begin position="109"/>
        <end position="129"/>
    </location>
</feature>
<dbReference type="PROSITE" id="PS01348">
    <property type="entry name" value="MRAY_2"/>
    <property type="match status" value="1"/>
</dbReference>
<feature type="transmembrane region" description="Helical" evidence="8">
    <location>
        <begin position="190"/>
        <end position="208"/>
    </location>
</feature>
<proteinExistence type="predicted"/>
<organism evidence="9 10">
    <name type="scientific">Desulfuribacillus alkaliarsenatis</name>
    <dbReference type="NCBI Taxonomy" id="766136"/>
    <lineage>
        <taxon>Bacteria</taxon>
        <taxon>Bacillati</taxon>
        <taxon>Bacillota</taxon>
        <taxon>Desulfuribacillia</taxon>
        <taxon>Desulfuribacillales</taxon>
        <taxon>Desulfuribacillaceae</taxon>
        <taxon>Desulfuribacillus</taxon>
    </lineage>
</organism>
<dbReference type="Proteomes" id="UP000094296">
    <property type="component" value="Unassembled WGS sequence"/>
</dbReference>
<dbReference type="GO" id="GO:0009103">
    <property type="term" value="P:lipopolysaccharide biosynthetic process"/>
    <property type="evidence" value="ECO:0007669"/>
    <property type="project" value="TreeGrafter"/>
</dbReference>
<dbReference type="GO" id="GO:0005886">
    <property type="term" value="C:plasma membrane"/>
    <property type="evidence" value="ECO:0007669"/>
    <property type="project" value="UniProtKB-SubCell"/>
</dbReference>
<evidence type="ECO:0000256" key="3">
    <source>
        <dbReference type="ARBA" id="ARBA00022679"/>
    </source>
</evidence>
<reference evidence="9 10" key="1">
    <citation type="submission" date="2016-09" db="EMBL/GenBank/DDBJ databases">
        <title>Draft genome sequence for the type strain of Desulfuribacillus alkaliarsenatis AHT28, an obligately anaerobic, sulfidogenic bacterium isolated from Russian soda lake sediments.</title>
        <authorList>
            <person name="Abin C.A."/>
            <person name="Hollibaugh J.T."/>
        </authorList>
    </citation>
    <scope>NUCLEOTIDE SEQUENCE [LARGE SCALE GENOMIC DNA]</scope>
    <source>
        <strain evidence="9 10">AHT28</strain>
    </source>
</reference>
<keyword evidence="6 8" id="KW-0472">Membrane</keyword>
<protein>
    <submittedName>
        <fullName evidence="9">Undecaprenyl-phosphate alpha-N-acetylglucosaminyl 1-phosphate transferase</fullName>
    </submittedName>
</protein>
<evidence type="ECO:0000313" key="9">
    <source>
        <dbReference type="EMBL" id="OEF97660.1"/>
    </source>
</evidence>
<dbReference type="EMBL" id="MIJE01000007">
    <property type="protein sequence ID" value="OEF97660.1"/>
    <property type="molecule type" value="Genomic_DNA"/>
</dbReference>
<feature type="transmembrane region" description="Helical" evidence="8">
    <location>
        <begin position="220"/>
        <end position="237"/>
    </location>
</feature>
<dbReference type="CDD" id="cd06853">
    <property type="entry name" value="GT_WecA_like"/>
    <property type="match status" value="1"/>
</dbReference>
<evidence type="ECO:0000256" key="7">
    <source>
        <dbReference type="PIRSR" id="PIRSR600715-1"/>
    </source>
</evidence>
<dbReference type="PANTHER" id="PTHR22926">
    <property type="entry name" value="PHOSPHO-N-ACETYLMURAMOYL-PENTAPEPTIDE-TRANSFERASE"/>
    <property type="match status" value="1"/>
</dbReference>
<evidence type="ECO:0000256" key="5">
    <source>
        <dbReference type="ARBA" id="ARBA00022989"/>
    </source>
</evidence>
<feature type="transmembrane region" description="Helical" evidence="8">
    <location>
        <begin position="47"/>
        <end position="68"/>
    </location>
</feature>
<comment type="cofactor">
    <cofactor evidence="7">
        <name>Mg(2+)</name>
        <dbReference type="ChEBI" id="CHEBI:18420"/>
    </cofactor>
</comment>
<feature type="transmembrane region" description="Helical" evidence="8">
    <location>
        <begin position="319"/>
        <end position="342"/>
    </location>
</feature>
<evidence type="ECO:0000256" key="6">
    <source>
        <dbReference type="ARBA" id="ARBA00023136"/>
    </source>
</evidence>
<dbReference type="GO" id="GO:0046872">
    <property type="term" value="F:metal ion binding"/>
    <property type="evidence" value="ECO:0007669"/>
    <property type="project" value="UniProtKB-KW"/>
</dbReference>
<comment type="subcellular location">
    <subcellularLocation>
        <location evidence="1">Cell membrane</location>
        <topology evidence="1">Multi-pass membrane protein</topology>
    </subcellularLocation>
</comment>
<sequence length="371" mass="40872">MIYGVFFVIAFGISFLITPQIKKLAIAIGAVDQPEQRKVHSKVMPRMGGLAICLAFFIPLIMVLKFNILHISSPIFTEQQIIGFLIGGAIIILVGLIDDKYQISAKYKFLGQLIAASIVIYSGIQVQFITLPDQGVFEFGWLSIPITLLWIIGITNALNLIDGLDGLAAGVASIALATISIIGFAMGNVIVAFMALLLLASTLGFLVHNFYPAKIFMGDTGALFLGYNLAIFSILGFKHVTLISFIIPILILGVPIADTLFAIVRRFLSKQAISEPDKHHLHHCLLKMGCSHRQTVLIIYTISMFFSATAIIFTQAEAWMALTILGLLFIVFAIGADVINILNRRERFIVRFIEDSIGKQIPEKQNYKANR</sequence>
<dbReference type="GO" id="GO:0044038">
    <property type="term" value="P:cell wall macromolecule biosynthetic process"/>
    <property type="evidence" value="ECO:0007669"/>
    <property type="project" value="TreeGrafter"/>
</dbReference>
<dbReference type="AlphaFoldDB" id="A0A1E5G3M1"/>
<feature type="transmembrane region" description="Helical" evidence="8">
    <location>
        <begin position="243"/>
        <end position="264"/>
    </location>
</feature>
<evidence type="ECO:0000256" key="8">
    <source>
        <dbReference type="SAM" id="Phobius"/>
    </source>
</evidence>
<name>A0A1E5G3M1_9FIRM</name>
<feature type="transmembrane region" description="Helical" evidence="8">
    <location>
        <begin position="167"/>
        <end position="184"/>
    </location>
</feature>
<keyword evidence="10" id="KW-1185">Reference proteome</keyword>
<evidence type="ECO:0000313" key="10">
    <source>
        <dbReference type="Proteomes" id="UP000094296"/>
    </source>
</evidence>